<evidence type="ECO:0000313" key="9">
    <source>
        <dbReference type="Proteomes" id="UP000325438"/>
    </source>
</evidence>
<evidence type="ECO:0000256" key="5">
    <source>
        <dbReference type="ARBA" id="ARBA00023136"/>
    </source>
</evidence>
<keyword evidence="3 6" id="KW-0812">Transmembrane</keyword>
<dbReference type="PANTHER" id="PTHR32322:SF18">
    <property type="entry name" value="S-ADENOSYLMETHIONINE_S-ADENOSYLHOMOCYSTEINE TRANSPORTER"/>
    <property type="match status" value="1"/>
</dbReference>
<evidence type="ECO:0000256" key="2">
    <source>
        <dbReference type="ARBA" id="ARBA00022475"/>
    </source>
</evidence>
<dbReference type="InterPro" id="IPR037185">
    <property type="entry name" value="EmrE-like"/>
</dbReference>
<feature type="transmembrane region" description="Helical" evidence="6">
    <location>
        <begin position="226"/>
        <end position="246"/>
    </location>
</feature>
<dbReference type="Proteomes" id="UP000325438">
    <property type="component" value="Unassembled WGS sequence"/>
</dbReference>
<reference evidence="8 9" key="1">
    <citation type="submission" date="2019-09" db="EMBL/GenBank/DDBJ databases">
        <title>The draft genomes of Allium pathogen Pseudomonas sp.</title>
        <authorList>
            <person name="Fujikawa T."/>
            <person name="Sawada H."/>
        </authorList>
    </citation>
    <scope>NUCLEOTIDE SEQUENCE [LARGE SCALE GENOMIC DNA]</scope>
    <source>
        <strain evidence="8 9">MAFF 730085</strain>
    </source>
</reference>
<keyword evidence="4 6" id="KW-1133">Transmembrane helix</keyword>
<dbReference type="InterPro" id="IPR050638">
    <property type="entry name" value="AA-Vitamin_Transporters"/>
</dbReference>
<sequence length="311" mass="34691">MLVMVNLIMSPFQKSLLLIAVMALIWGAGLPVSKIGVQTLGAWPFRLACAFISVLFLYAIFWKPVNDLSITLDAMLYLKLFIIAVPNVFLVPILNNIALERLSISDSTSLIYTMPCFTSFFVMILNRKFNSFSIASLTFCSIGVWLIIGSFQFSSSHLIILSSAVSWSIGSIIAQRLETDIDFRVKVFWQVTFGCFCVFLVSPLFLDWPTEIMEFSGNLSLPAAASILFMGVFGGAVVFYIWFYLIKLQSAEYASYATLFSPIISVVLAMTYFGEKPSASTIIGFVFILISALIVNILRPAWVSRTHRETT</sequence>
<dbReference type="EMBL" id="VUBA01000044">
    <property type="protein sequence ID" value="MPQ83942.1"/>
    <property type="molecule type" value="Genomic_DNA"/>
</dbReference>
<evidence type="ECO:0000256" key="1">
    <source>
        <dbReference type="ARBA" id="ARBA00004651"/>
    </source>
</evidence>
<dbReference type="GO" id="GO:0005886">
    <property type="term" value="C:plasma membrane"/>
    <property type="evidence" value="ECO:0007669"/>
    <property type="project" value="UniProtKB-SubCell"/>
</dbReference>
<accession>A0A5N7JRB7</accession>
<feature type="transmembrane region" description="Helical" evidence="6">
    <location>
        <begin position="187"/>
        <end position="206"/>
    </location>
</feature>
<dbReference type="SUPFAM" id="SSF103481">
    <property type="entry name" value="Multidrug resistance efflux transporter EmrE"/>
    <property type="match status" value="2"/>
</dbReference>
<comment type="caution">
    <text evidence="8">The sequence shown here is derived from an EMBL/GenBank/DDBJ whole genome shotgun (WGS) entry which is preliminary data.</text>
</comment>
<evidence type="ECO:0000256" key="3">
    <source>
        <dbReference type="ARBA" id="ARBA00022692"/>
    </source>
</evidence>
<proteinExistence type="predicted"/>
<protein>
    <submittedName>
        <fullName evidence="8">DMT family transporter</fullName>
    </submittedName>
</protein>
<dbReference type="Pfam" id="PF00892">
    <property type="entry name" value="EamA"/>
    <property type="match status" value="2"/>
</dbReference>
<gene>
    <name evidence="8" type="ORF">F0170_08080</name>
</gene>
<comment type="subcellular location">
    <subcellularLocation>
        <location evidence="1">Cell membrane</location>
        <topology evidence="1">Multi-pass membrane protein</topology>
    </subcellularLocation>
</comment>
<organism evidence="8 9">
    <name type="scientific">Pseudomonas kitaguniensis</name>
    <dbReference type="NCBI Taxonomy" id="2607908"/>
    <lineage>
        <taxon>Bacteria</taxon>
        <taxon>Pseudomonadati</taxon>
        <taxon>Pseudomonadota</taxon>
        <taxon>Gammaproteobacteria</taxon>
        <taxon>Pseudomonadales</taxon>
        <taxon>Pseudomonadaceae</taxon>
        <taxon>Pseudomonas</taxon>
    </lineage>
</organism>
<keyword evidence="2" id="KW-1003">Cell membrane</keyword>
<keyword evidence="5 6" id="KW-0472">Membrane</keyword>
<feature type="transmembrane region" description="Helical" evidence="6">
    <location>
        <begin position="253"/>
        <end position="273"/>
    </location>
</feature>
<dbReference type="AlphaFoldDB" id="A0A5N7JRB7"/>
<dbReference type="PANTHER" id="PTHR32322">
    <property type="entry name" value="INNER MEMBRANE TRANSPORTER"/>
    <property type="match status" value="1"/>
</dbReference>
<feature type="transmembrane region" description="Helical" evidence="6">
    <location>
        <begin position="279"/>
        <end position="298"/>
    </location>
</feature>
<dbReference type="InterPro" id="IPR000620">
    <property type="entry name" value="EamA_dom"/>
</dbReference>
<feature type="transmembrane region" description="Helical" evidence="6">
    <location>
        <begin position="74"/>
        <end position="95"/>
    </location>
</feature>
<evidence type="ECO:0000313" key="8">
    <source>
        <dbReference type="EMBL" id="MPQ83942.1"/>
    </source>
</evidence>
<evidence type="ECO:0000256" key="4">
    <source>
        <dbReference type="ARBA" id="ARBA00022989"/>
    </source>
</evidence>
<feature type="domain" description="EamA" evidence="7">
    <location>
        <begin position="157"/>
        <end position="296"/>
    </location>
</feature>
<evidence type="ECO:0000256" key="6">
    <source>
        <dbReference type="SAM" id="Phobius"/>
    </source>
</evidence>
<feature type="transmembrane region" description="Helical" evidence="6">
    <location>
        <begin position="41"/>
        <end position="62"/>
    </location>
</feature>
<evidence type="ECO:0000259" key="7">
    <source>
        <dbReference type="Pfam" id="PF00892"/>
    </source>
</evidence>
<feature type="transmembrane region" description="Helical" evidence="6">
    <location>
        <begin position="157"/>
        <end position="175"/>
    </location>
</feature>
<feature type="domain" description="EamA" evidence="7">
    <location>
        <begin position="15"/>
        <end position="148"/>
    </location>
</feature>
<name>A0A5N7JRB7_9PSED</name>
<feature type="transmembrane region" description="Helical" evidence="6">
    <location>
        <begin position="132"/>
        <end position="151"/>
    </location>
</feature>